<accession>A0A1W2M4Z4</accession>
<dbReference type="InterPro" id="IPR036116">
    <property type="entry name" value="FN3_sf"/>
</dbReference>
<keyword evidence="4" id="KW-0378">Hydrolase</keyword>
<dbReference type="InterPro" id="IPR013783">
    <property type="entry name" value="Ig-like_fold"/>
</dbReference>
<dbReference type="InterPro" id="IPR008979">
    <property type="entry name" value="Galactose-bd-like_sf"/>
</dbReference>
<dbReference type="InterPro" id="IPR002884">
    <property type="entry name" value="P_dom"/>
</dbReference>
<evidence type="ECO:0000256" key="8">
    <source>
        <dbReference type="ARBA" id="ARBA00023295"/>
    </source>
</evidence>
<dbReference type="InterPro" id="IPR043504">
    <property type="entry name" value="Peptidase_S1_PA_chymotrypsin"/>
</dbReference>
<organism evidence="13 14">
    <name type="scientific">Amycolatopsis keratiniphila subsp. keratiniphila</name>
    <dbReference type="NCBI Taxonomy" id="227715"/>
    <lineage>
        <taxon>Bacteria</taxon>
        <taxon>Bacillati</taxon>
        <taxon>Actinomycetota</taxon>
        <taxon>Actinomycetes</taxon>
        <taxon>Pseudonocardiales</taxon>
        <taxon>Pseudonocardiaceae</taxon>
        <taxon>Amycolatopsis</taxon>
        <taxon>Amycolatopsis japonica group</taxon>
    </lineage>
</organism>
<keyword evidence="5" id="KW-0720">Serine protease</keyword>
<feature type="signal peptide" evidence="10">
    <location>
        <begin position="1"/>
        <end position="25"/>
    </location>
</feature>
<protein>
    <recommendedName>
        <fullName evidence="15">Streptogrisin C</fullName>
    </recommendedName>
</protein>
<dbReference type="SMART" id="SM00060">
    <property type="entry name" value="FN3"/>
    <property type="match status" value="1"/>
</dbReference>
<dbReference type="InterPro" id="IPR004236">
    <property type="entry name" value="Pept_S1_alpha_lytic"/>
</dbReference>
<feature type="domain" description="Fibronectin type-III" evidence="11">
    <location>
        <begin position="403"/>
        <end position="488"/>
    </location>
</feature>
<evidence type="ECO:0000259" key="11">
    <source>
        <dbReference type="PROSITE" id="PS50853"/>
    </source>
</evidence>
<dbReference type="GO" id="GO:0000272">
    <property type="term" value="P:polysaccharide catabolic process"/>
    <property type="evidence" value="ECO:0007669"/>
    <property type="project" value="UniProtKB-KW"/>
</dbReference>
<keyword evidence="8" id="KW-0326">Glycosidase</keyword>
<dbReference type="InterPro" id="IPR001316">
    <property type="entry name" value="Pept_S1A_streptogrisin"/>
</dbReference>
<dbReference type="Pfam" id="PF01483">
    <property type="entry name" value="P_proprotein"/>
    <property type="match status" value="1"/>
</dbReference>
<dbReference type="GO" id="GO:0016798">
    <property type="term" value="F:hydrolase activity, acting on glycosyl bonds"/>
    <property type="evidence" value="ECO:0007669"/>
    <property type="project" value="UniProtKB-KW"/>
</dbReference>
<proteinExistence type="inferred from homology"/>
<dbReference type="Pfam" id="PF02983">
    <property type="entry name" value="Pro_Al_protease"/>
    <property type="match status" value="1"/>
</dbReference>
<dbReference type="SUPFAM" id="SSF49785">
    <property type="entry name" value="Galactose-binding domain-like"/>
    <property type="match status" value="1"/>
</dbReference>
<evidence type="ECO:0000256" key="1">
    <source>
        <dbReference type="ARBA" id="ARBA00007664"/>
    </source>
</evidence>
<evidence type="ECO:0008006" key="15">
    <source>
        <dbReference type="Google" id="ProtNLM"/>
    </source>
</evidence>
<dbReference type="Proteomes" id="UP000076660">
    <property type="component" value="Unassembled WGS sequence"/>
</dbReference>
<comment type="similarity">
    <text evidence="1">Belongs to the peptidase S1 family.</text>
</comment>
<keyword evidence="3 10" id="KW-0732">Signal</keyword>
<dbReference type="InterPro" id="IPR003961">
    <property type="entry name" value="FN3_dom"/>
</dbReference>
<dbReference type="Pfam" id="PF00041">
    <property type="entry name" value="fn3"/>
    <property type="match status" value="1"/>
</dbReference>
<feature type="chain" id="PRO_5010695263" description="Streptogrisin C" evidence="10">
    <location>
        <begin position="26"/>
        <end position="603"/>
    </location>
</feature>
<dbReference type="Gene3D" id="2.60.120.260">
    <property type="entry name" value="Galactose-binding domain-like"/>
    <property type="match status" value="1"/>
</dbReference>
<dbReference type="EMBL" id="LQMT02000002">
    <property type="protein sequence ID" value="ONF75028.1"/>
    <property type="molecule type" value="Genomic_DNA"/>
</dbReference>
<dbReference type="Gene3D" id="3.30.300.50">
    <property type="match status" value="1"/>
</dbReference>
<keyword evidence="7" id="KW-1015">Disulfide bond</keyword>
<evidence type="ECO:0000256" key="3">
    <source>
        <dbReference type="ARBA" id="ARBA00022729"/>
    </source>
</evidence>
<dbReference type="SUPFAM" id="SSF50494">
    <property type="entry name" value="Trypsin-like serine proteases"/>
    <property type="match status" value="1"/>
</dbReference>
<dbReference type="GO" id="GO:0004252">
    <property type="term" value="F:serine-type endopeptidase activity"/>
    <property type="evidence" value="ECO:0007669"/>
    <property type="project" value="InterPro"/>
</dbReference>
<evidence type="ECO:0000256" key="2">
    <source>
        <dbReference type="ARBA" id="ARBA00022670"/>
    </source>
</evidence>
<evidence type="ECO:0000313" key="14">
    <source>
        <dbReference type="Proteomes" id="UP000076660"/>
    </source>
</evidence>
<evidence type="ECO:0000256" key="5">
    <source>
        <dbReference type="ARBA" id="ARBA00022825"/>
    </source>
</evidence>
<feature type="domain" description="P/Homo B" evidence="12">
    <location>
        <begin position="485"/>
        <end position="603"/>
    </location>
</feature>
<dbReference type="InterPro" id="IPR035070">
    <property type="entry name" value="Streptogrisin_prodomain"/>
</dbReference>
<dbReference type="InterPro" id="IPR018114">
    <property type="entry name" value="TRYPSIN_HIS"/>
</dbReference>
<dbReference type="InterPro" id="IPR009003">
    <property type="entry name" value="Peptidase_S1_PA"/>
</dbReference>
<evidence type="ECO:0000313" key="13">
    <source>
        <dbReference type="EMBL" id="ONF75028.1"/>
    </source>
</evidence>
<dbReference type="AlphaFoldDB" id="A0A1W2M4Z4"/>
<keyword evidence="9" id="KW-0119">Carbohydrate metabolism</keyword>
<evidence type="ECO:0000256" key="7">
    <source>
        <dbReference type="ARBA" id="ARBA00023157"/>
    </source>
</evidence>
<keyword evidence="9" id="KW-0624">Polysaccharide degradation</keyword>
<evidence type="ECO:0000256" key="4">
    <source>
        <dbReference type="ARBA" id="ARBA00022801"/>
    </source>
</evidence>
<evidence type="ECO:0000256" key="10">
    <source>
        <dbReference type="SAM" id="SignalP"/>
    </source>
</evidence>
<dbReference type="GO" id="GO:0005576">
    <property type="term" value="C:extracellular region"/>
    <property type="evidence" value="ECO:0007669"/>
    <property type="project" value="InterPro"/>
</dbReference>
<dbReference type="GO" id="GO:0006508">
    <property type="term" value="P:proteolysis"/>
    <property type="evidence" value="ECO:0007669"/>
    <property type="project" value="UniProtKB-KW"/>
</dbReference>
<dbReference type="CDD" id="cd21112">
    <property type="entry name" value="alphaLP-like"/>
    <property type="match status" value="1"/>
</dbReference>
<evidence type="ECO:0000256" key="6">
    <source>
        <dbReference type="ARBA" id="ARBA00023145"/>
    </source>
</evidence>
<evidence type="ECO:0000259" key="12">
    <source>
        <dbReference type="PROSITE" id="PS51829"/>
    </source>
</evidence>
<reference evidence="13 14" key="1">
    <citation type="submission" date="2016-12" db="EMBL/GenBank/DDBJ databases">
        <title>Amycolatopsis keratiniphila subsp. keratiniphila genome sequencing and assembly.</title>
        <authorList>
            <person name="Mayilraj S."/>
            <person name="Kaur N."/>
        </authorList>
    </citation>
    <scope>NUCLEOTIDE SEQUENCE [LARGE SCALE GENOMIC DNA]</scope>
    <source>
        <strain evidence="13 14">DSM 44409</strain>
    </source>
</reference>
<dbReference type="Gene3D" id="2.40.10.10">
    <property type="entry name" value="Trypsin-like serine proteases"/>
    <property type="match status" value="2"/>
</dbReference>
<dbReference type="PROSITE" id="PS51829">
    <property type="entry name" value="P_HOMO_B"/>
    <property type="match status" value="1"/>
</dbReference>
<keyword evidence="2" id="KW-0645">Protease</keyword>
<gene>
    <name evidence="13" type="ORF">AVR91_0200275</name>
</gene>
<sequence length="603" mass="61777">MRTLTTLASGAAFALALLPPLPASAVSPPPGSPPTALVDALSRDLGISRDAARNRLLAQDTAEAIARTLPAQVREQSPGSWLDDTTGRLMVAVTDTAGAAQVAASGATPVTVSRGRAELQRLRTEVARLATGIPGVTGWGIDPISDTVTVRIAAAADDHATEQFAKDIIRLGNGVRITHVADRLTPQGGDVRPGGRWLPGAEANCSIGFPATDATGGRHFLTAGHCTNDPNQPAWGSSGQQDRIGTSNVGGTHSVFGREGDMGVVNVTEPTWQLSPSVNTYGGPAVDVTGSTEPLVNQAVCHSGVASGWQCGKVTAIDQTVVYTVATIEGVSFTTACSIAGDSGGAWLAGTKAVGLHSGGQSSCSPGGARDQSTFQPINEPLRKWGLTLQTRPGHSDTQAPTTPAAVRVTAVTATTATLTWDASTDNTAVTGYQIYTGDTLAATSTTTSTTVTGLAPGASYTVTVKAVDAAGNTSRASTPITITTSTGDTARTFTNSTSTPIRDYQTSRSTITSTAPGNTITPITVAITADHTCVEDLDITLTSPAGRSYPLHSYGGTTCHLLTGTTSHTVSTTETARGTWTLSIHDGGPGDTGTLHRWSLTL</sequence>
<dbReference type="PROSITE" id="PS50853">
    <property type="entry name" value="FN3"/>
    <property type="match status" value="1"/>
</dbReference>
<dbReference type="PRINTS" id="PR00861">
    <property type="entry name" value="ALYTICPTASE"/>
</dbReference>
<name>A0A1W2M4Z4_9PSEU</name>
<dbReference type="InterPro" id="IPR033116">
    <property type="entry name" value="TRYPSIN_SER"/>
</dbReference>
<dbReference type="SUPFAM" id="SSF49265">
    <property type="entry name" value="Fibronectin type III"/>
    <property type="match status" value="1"/>
</dbReference>
<evidence type="ECO:0000256" key="9">
    <source>
        <dbReference type="ARBA" id="ARBA00023326"/>
    </source>
</evidence>
<comment type="caution">
    <text evidence="13">The sequence shown here is derived from an EMBL/GenBank/DDBJ whole genome shotgun (WGS) entry which is preliminary data.</text>
</comment>
<dbReference type="Gene3D" id="2.60.40.10">
    <property type="entry name" value="Immunoglobulins"/>
    <property type="match status" value="1"/>
</dbReference>
<dbReference type="PROSITE" id="PS00134">
    <property type="entry name" value="TRYPSIN_HIS"/>
    <property type="match status" value="1"/>
</dbReference>
<dbReference type="PROSITE" id="PS00135">
    <property type="entry name" value="TRYPSIN_SER"/>
    <property type="match status" value="1"/>
</dbReference>
<keyword evidence="6" id="KW-0865">Zymogen</keyword>